<keyword evidence="3" id="KW-1185">Reference proteome</keyword>
<keyword evidence="2" id="KW-0378">Hydrolase</keyword>
<proteinExistence type="predicted"/>
<accession>A0ABV8NJR1</accession>
<evidence type="ECO:0000313" key="2">
    <source>
        <dbReference type="EMBL" id="MFC4196641.1"/>
    </source>
</evidence>
<dbReference type="EMBL" id="JBHSBY010000036">
    <property type="protein sequence ID" value="MFC4196641.1"/>
    <property type="molecule type" value="Genomic_DNA"/>
</dbReference>
<gene>
    <name evidence="2" type="ORF">ACFOUY_08025</name>
</gene>
<keyword evidence="2" id="KW-0255">Endonuclease</keyword>
<dbReference type="PIRSF" id="PIRSF030850">
    <property type="entry name" value="UCP030850"/>
    <property type="match status" value="1"/>
</dbReference>
<feature type="domain" description="HNH nuclease" evidence="1">
    <location>
        <begin position="212"/>
        <end position="265"/>
    </location>
</feature>
<dbReference type="GO" id="GO:0004519">
    <property type="term" value="F:endonuclease activity"/>
    <property type="evidence" value="ECO:0007669"/>
    <property type="project" value="UniProtKB-KW"/>
</dbReference>
<dbReference type="RefSeq" id="WP_378959977.1">
    <property type="nucleotide sequence ID" value="NZ_JBHRXC010000016.1"/>
</dbReference>
<dbReference type="Proteomes" id="UP001595792">
    <property type="component" value="Unassembled WGS sequence"/>
</dbReference>
<keyword evidence="2" id="KW-0540">Nuclease</keyword>
<evidence type="ECO:0000259" key="1">
    <source>
        <dbReference type="Pfam" id="PF13391"/>
    </source>
</evidence>
<dbReference type="InterPro" id="IPR011396">
    <property type="entry name" value="PT_DNA_restrict"/>
</dbReference>
<comment type="caution">
    <text evidence="2">The sequence shown here is derived from an EMBL/GenBank/DDBJ whole genome shotgun (WGS) entry which is preliminary data.</text>
</comment>
<dbReference type="InterPro" id="IPR003615">
    <property type="entry name" value="HNH_nuc"/>
</dbReference>
<dbReference type="Pfam" id="PF13391">
    <property type="entry name" value="HNH_2"/>
    <property type="match status" value="1"/>
</dbReference>
<protein>
    <submittedName>
        <fullName evidence="2">HNH endonuclease</fullName>
    </submittedName>
</protein>
<sequence length="320" mass="36595">MLNSALQKYLKAFVGLKRGITKYGLAPHKPVLLLSLIELIDKGTVTNNQFEVNADLVATFKENWLLLVPTLHQSDFTQPFYYLQSEKAAGKSFWSLQPNLGMQINSHIKSVNRLSETCAFGYFEPELAILLTDQTNRMIARNLLLDTYFSTYKANFILAKNHGEGYLHQLEEFVLNEPEANYKRVIINTEEDIFVRNGLFKRLIPKIYGNQCSITGMQLSSTFGHSFVDACHIVPFNVSHNDKVTNGIALCPNLHRAFDRGLVSISNDYTVLLSNHLIENEKHTYALNSLTHRKILLPKERIHFPELAAITWHRENVFKN</sequence>
<evidence type="ECO:0000313" key="3">
    <source>
        <dbReference type="Proteomes" id="UP001595792"/>
    </source>
</evidence>
<reference evidence="3" key="1">
    <citation type="journal article" date="2019" name="Int. J. Syst. Evol. Microbiol.">
        <title>The Global Catalogue of Microorganisms (GCM) 10K type strain sequencing project: providing services to taxonomists for standard genome sequencing and annotation.</title>
        <authorList>
            <consortium name="The Broad Institute Genomics Platform"/>
            <consortium name="The Broad Institute Genome Sequencing Center for Infectious Disease"/>
            <person name="Wu L."/>
            <person name="Ma J."/>
        </authorList>
    </citation>
    <scope>NUCLEOTIDE SEQUENCE [LARGE SCALE GENOMIC DNA]</scope>
    <source>
        <strain evidence="3">CCM 8689</strain>
    </source>
</reference>
<organism evidence="2 3">
    <name type="scientific">Pedobacter jamesrossensis</name>
    <dbReference type="NCBI Taxonomy" id="1908238"/>
    <lineage>
        <taxon>Bacteria</taxon>
        <taxon>Pseudomonadati</taxon>
        <taxon>Bacteroidota</taxon>
        <taxon>Sphingobacteriia</taxon>
        <taxon>Sphingobacteriales</taxon>
        <taxon>Sphingobacteriaceae</taxon>
        <taxon>Pedobacter</taxon>
    </lineage>
</organism>
<name>A0ABV8NJR1_9SPHI</name>